<sequence length="98" mass="11391">MECTLEEFLGKRRPTVLHVTVNGNGVDGSEEQHNRVRRGTDLRRIKENLRILKYFCGPQVLARDFLSRVRDLLYRKGLSSEALYFPYGYLSLFTDVVP</sequence>
<evidence type="ECO:0000313" key="1">
    <source>
        <dbReference type="EMBL" id="OAQ20809.1"/>
    </source>
</evidence>
<comment type="caution">
    <text evidence="1">The sequence shown here is derived from an EMBL/GenBank/DDBJ whole genome shotgun (WGS) entry which is preliminary data.</text>
</comment>
<dbReference type="Proteomes" id="UP000078390">
    <property type="component" value="Unassembled WGS sequence"/>
</dbReference>
<name>A0A179D511_9BACT</name>
<evidence type="ECO:0000313" key="2">
    <source>
        <dbReference type="Proteomes" id="UP000078390"/>
    </source>
</evidence>
<dbReference type="EMBL" id="LWLG01000006">
    <property type="protein sequence ID" value="OAQ20809.1"/>
    <property type="molecule type" value="Genomic_DNA"/>
</dbReference>
<gene>
    <name evidence="1" type="ORF">TDIS_1098</name>
</gene>
<dbReference type="STRING" id="999894.TDIS_1098"/>
<accession>A0A179D511</accession>
<dbReference type="AlphaFoldDB" id="A0A179D511"/>
<protein>
    <submittedName>
        <fullName evidence="1">Uncharacterized protein</fullName>
    </submittedName>
</protein>
<reference evidence="1 2" key="1">
    <citation type="submission" date="2016-04" db="EMBL/GenBank/DDBJ databases">
        <title>Genome analysis of Thermosulfurimonas dismutans, the first thermophilic sulfur-disproportionating bacterium of the phylum Thermodesulfobacteria.</title>
        <authorList>
            <person name="Mardanov A.V."/>
            <person name="Beletsky A.V."/>
            <person name="Kadnikov V.V."/>
            <person name="Slobodkin A.I."/>
            <person name="Ravin N.V."/>
        </authorList>
    </citation>
    <scope>NUCLEOTIDE SEQUENCE [LARGE SCALE GENOMIC DNA]</scope>
    <source>
        <strain evidence="1 2">S95</strain>
    </source>
</reference>
<organism evidence="1 2">
    <name type="scientific">Thermosulfurimonas dismutans</name>
    <dbReference type="NCBI Taxonomy" id="999894"/>
    <lineage>
        <taxon>Bacteria</taxon>
        <taxon>Pseudomonadati</taxon>
        <taxon>Thermodesulfobacteriota</taxon>
        <taxon>Thermodesulfobacteria</taxon>
        <taxon>Thermodesulfobacteriales</taxon>
        <taxon>Thermodesulfobacteriaceae</taxon>
        <taxon>Thermosulfurimonas</taxon>
    </lineage>
</organism>
<proteinExistence type="predicted"/>
<keyword evidence="2" id="KW-1185">Reference proteome</keyword>